<keyword evidence="5 7" id="KW-1133">Transmembrane helix</keyword>
<evidence type="ECO:0000256" key="6">
    <source>
        <dbReference type="ARBA" id="ARBA00023136"/>
    </source>
</evidence>
<dbReference type="Proteomes" id="UP000245212">
    <property type="component" value="Unassembled WGS sequence"/>
</dbReference>
<evidence type="ECO:0000256" key="1">
    <source>
        <dbReference type="ARBA" id="ARBA00004651"/>
    </source>
</evidence>
<comment type="subcellular location">
    <subcellularLocation>
        <location evidence="1 7">Cell membrane</location>
        <topology evidence="1 7">Multi-pass membrane protein</topology>
    </subcellularLocation>
</comment>
<dbReference type="InterPro" id="IPR000515">
    <property type="entry name" value="MetI-like"/>
</dbReference>
<evidence type="ECO:0000313" key="10">
    <source>
        <dbReference type="Proteomes" id="UP000245212"/>
    </source>
</evidence>
<dbReference type="GO" id="GO:0005886">
    <property type="term" value="C:plasma membrane"/>
    <property type="evidence" value="ECO:0007669"/>
    <property type="project" value="UniProtKB-SubCell"/>
</dbReference>
<evidence type="ECO:0000313" key="9">
    <source>
        <dbReference type="EMBL" id="PWF22499.1"/>
    </source>
</evidence>
<evidence type="ECO:0000256" key="2">
    <source>
        <dbReference type="ARBA" id="ARBA00022448"/>
    </source>
</evidence>
<dbReference type="SUPFAM" id="SSF161098">
    <property type="entry name" value="MetI-like"/>
    <property type="match status" value="1"/>
</dbReference>
<evidence type="ECO:0000256" key="5">
    <source>
        <dbReference type="ARBA" id="ARBA00022989"/>
    </source>
</evidence>
<gene>
    <name evidence="9" type="ORF">DD235_10395</name>
</gene>
<keyword evidence="6 7" id="KW-0472">Membrane</keyword>
<feature type="domain" description="ABC transmembrane type-1" evidence="8">
    <location>
        <begin position="74"/>
        <end position="254"/>
    </location>
</feature>
<evidence type="ECO:0000256" key="3">
    <source>
        <dbReference type="ARBA" id="ARBA00022475"/>
    </source>
</evidence>
<feature type="transmembrane region" description="Helical" evidence="7">
    <location>
        <begin position="140"/>
        <end position="159"/>
    </location>
</feature>
<evidence type="ECO:0000259" key="8">
    <source>
        <dbReference type="PROSITE" id="PS50928"/>
    </source>
</evidence>
<name>A0A2V1JYZ6_9BURK</name>
<protein>
    <submittedName>
        <fullName evidence="9">ABC transporter permease</fullName>
    </submittedName>
</protein>
<feature type="transmembrane region" description="Helical" evidence="7">
    <location>
        <begin position="229"/>
        <end position="251"/>
    </location>
</feature>
<dbReference type="Pfam" id="PF00528">
    <property type="entry name" value="BPD_transp_1"/>
    <property type="match status" value="1"/>
</dbReference>
<proteinExistence type="inferred from homology"/>
<feature type="transmembrane region" description="Helical" evidence="7">
    <location>
        <begin position="82"/>
        <end position="100"/>
    </location>
</feature>
<evidence type="ECO:0000256" key="7">
    <source>
        <dbReference type="RuleBase" id="RU363032"/>
    </source>
</evidence>
<accession>A0A2V1JYZ6</accession>
<keyword evidence="2 7" id="KW-0813">Transport</keyword>
<dbReference type="CDD" id="cd06261">
    <property type="entry name" value="TM_PBP2"/>
    <property type="match status" value="1"/>
</dbReference>
<dbReference type="EMBL" id="QETA01000004">
    <property type="protein sequence ID" value="PWF22499.1"/>
    <property type="molecule type" value="Genomic_DNA"/>
</dbReference>
<keyword evidence="10" id="KW-1185">Reference proteome</keyword>
<organism evidence="9 10">
    <name type="scientific">Corticimicrobacter populi</name>
    <dbReference type="NCBI Taxonomy" id="2175229"/>
    <lineage>
        <taxon>Bacteria</taxon>
        <taxon>Pseudomonadati</taxon>
        <taxon>Pseudomonadota</taxon>
        <taxon>Betaproteobacteria</taxon>
        <taxon>Burkholderiales</taxon>
        <taxon>Alcaligenaceae</taxon>
        <taxon>Corticimicrobacter</taxon>
    </lineage>
</organism>
<dbReference type="AlphaFoldDB" id="A0A2V1JYZ6"/>
<dbReference type="PROSITE" id="PS50928">
    <property type="entry name" value="ABC_TM1"/>
    <property type="match status" value="1"/>
</dbReference>
<feature type="transmembrane region" description="Helical" evidence="7">
    <location>
        <begin position="112"/>
        <end position="134"/>
    </location>
</feature>
<keyword evidence="3" id="KW-1003">Cell membrane</keyword>
<keyword evidence="4 7" id="KW-0812">Transmembrane</keyword>
<evidence type="ECO:0000256" key="4">
    <source>
        <dbReference type="ARBA" id="ARBA00022692"/>
    </source>
</evidence>
<comment type="caution">
    <text evidence="9">The sequence shown here is derived from an EMBL/GenBank/DDBJ whole genome shotgun (WGS) entry which is preliminary data.</text>
</comment>
<dbReference type="InterPro" id="IPR035906">
    <property type="entry name" value="MetI-like_sf"/>
</dbReference>
<comment type="similarity">
    <text evidence="7">Belongs to the binding-protein-dependent transport system permease family.</text>
</comment>
<reference evidence="10" key="1">
    <citation type="submission" date="2018-05" db="EMBL/GenBank/DDBJ databases">
        <authorList>
            <person name="Li Y."/>
        </authorList>
    </citation>
    <scope>NUCLEOTIDE SEQUENCE [LARGE SCALE GENOMIC DNA]</scope>
    <source>
        <strain evidence="10">3d-2-2</strain>
    </source>
</reference>
<dbReference type="Gene3D" id="1.10.3720.10">
    <property type="entry name" value="MetI-like"/>
    <property type="match status" value="1"/>
</dbReference>
<dbReference type="PANTHER" id="PTHR30151">
    <property type="entry name" value="ALKANE SULFONATE ABC TRANSPORTER-RELATED, MEMBRANE SUBUNIT"/>
    <property type="match status" value="1"/>
</dbReference>
<feature type="transmembrane region" description="Helical" evidence="7">
    <location>
        <begin position="180"/>
        <end position="209"/>
    </location>
</feature>
<dbReference type="GO" id="GO:0055085">
    <property type="term" value="P:transmembrane transport"/>
    <property type="evidence" value="ECO:0007669"/>
    <property type="project" value="InterPro"/>
</dbReference>
<dbReference type="PANTHER" id="PTHR30151:SF20">
    <property type="entry name" value="ABC TRANSPORTER PERMEASE PROTEIN HI_0355-RELATED"/>
    <property type="match status" value="1"/>
</dbReference>
<feature type="transmembrane region" description="Helical" evidence="7">
    <location>
        <begin position="20"/>
        <end position="40"/>
    </location>
</feature>
<sequence>MIVSRHCASISGGISAMRRVIPLLYPLTSLGVLILVWWAAVRGFDIPDYLLPPPSAVFDALYRGFVDGSLWPHIAATLGETLSGYVIGSVLAVLLGVLLAESRTFERFVYPLLIGLQATPKVALGPLILVWFGFGMASKIVLVTLVCFFPLFVNTVNGIRRADPDLIDTCRSFSASRFYLLLHVKLPAAAGEIFAGLQIGVALALIGAVVGEFLSAQRGLGYLIASSSVSMSMSTMFAGVVLLALIGLTGAQTVRWLQRRLLFWEPGALRRDDRATGGR</sequence>